<dbReference type="PANTHER" id="PTHR24416">
    <property type="entry name" value="TYROSINE-PROTEIN KINASE RECEPTOR"/>
    <property type="match status" value="1"/>
</dbReference>
<evidence type="ECO:0000313" key="3">
    <source>
        <dbReference type="EMBL" id="CAF0893409.1"/>
    </source>
</evidence>
<dbReference type="Proteomes" id="UP000663874">
    <property type="component" value="Unassembled WGS sequence"/>
</dbReference>
<protein>
    <recommendedName>
        <fullName evidence="1">Protein kinase domain-containing protein</fullName>
    </recommendedName>
</protein>
<dbReference type="EMBL" id="CAJNOU010000158">
    <property type="protein sequence ID" value="CAF0893409.1"/>
    <property type="molecule type" value="Genomic_DNA"/>
</dbReference>
<dbReference type="GO" id="GO:0007169">
    <property type="term" value="P:cell surface receptor protein tyrosine kinase signaling pathway"/>
    <property type="evidence" value="ECO:0007669"/>
    <property type="project" value="TreeGrafter"/>
</dbReference>
<dbReference type="Pfam" id="PF07714">
    <property type="entry name" value="PK_Tyr_Ser-Thr"/>
    <property type="match status" value="1"/>
</dbReference>
<dbReference type="Gene3D" id="1.10.510.10">
    <property type="entry name" value="Transferase(Phosphotransferase) domain 1"/>
    <property type="match status" value="1"/>
</dbReference>
<dbReference type="PROSITE" id="PS50011">
    <property type="entry name" value="PROTEIN_KINASE_DOM"/>
    <property type="match status" value="1"/>
</dbReference>
<dbReference type="GO" id="GO:0005524">
    <property type="term" value="F:ATP binding"/>
    <property type="evidence" value="ECO:0007669"/>
    <property type="project" value="InterPro"/>
</dbReference>
<dbReference type="InterPro" id="IPR011009">
    <property type="entry name" value="Kinase-like_dom_sf"/>
</dbReference>
<dbReference type="InterPro" id="IPR000719">
    <property type="entry name" value="Prot_kinase_dom"/>
</dbReference>
<dbReference type="InterPro" id="IPR050122">
    <property type="entry name" value="RTK"/>
</dbReference>
<dbReference type="EMBL" id="CAJNOO010000133">
    <property type="protein sequence ID" value="CAF0820557.1"/>
    <property type="molecule type" value="Genomic_DNA"/>
</dbReference>
<evidence type="ECO:0000313" key="6">
    <source>
        <dbReference type="Proteomes" id="UP000663874"/>
    </source>
</evidence>
<evidence type="ECO:0000259" key="1">
    <source>
        <dbReference type="PROSITE" id="PS50011"/>
    </source>
</evidence>
<evidence type="ECO:0000313" key="2">
    <source>
        <dbReference type="EMBL" id="CAF0820557.1"/>
    </source>
</evidence>
<dbReference type="PIRSF" id="PIRSF000654">
    <property type="entry name" value="Integrin-linked_kinase"/>
    <property type="match status" value="1"/>
</dbReference>
<dbReference type="PRINTS" id="PR00109">
    <property type="entry name" value="TYRKINASE"/>
</dbReference>
<dbReference type="AlphaFoldDB" id="A0A818MS74"/>
<dbReference type="OrthoDB" id="4062651at2759"/>
<dbReference type="PANTHER" id="PTHR24416:SF611">
    <property type="entry name" value="TYROSINE-PROTEIN KINASE TRANSMEMBRANE RECEPTOR ROR"/>
    <property type="match status" value="1"/>
</dbReference>
<reference evidence="4" key="1">
    <citation type="submission" date="2021-02" db="EMBL/GenBank/DDBJ databases">
        <authorList>
            <person name="Nowell W R."/>
        </authorList>
    </citation>
    <scope>NUCLEOTIDE SEQUENCE</scope>
</reference>
<feature type="domain" description="Protein kinase" evidence="1">
    <location>
        <begin position="1"/>
        <end position="201"/>
    </location>
</feature>
<proteinExistence type="predicted"/>
<dbReference type="EMBL" id="CAJOBE010000199">
    <property type="protein sequence ID" value="CAF3594252.1"/>
    <property type="molecule type" value="Genomic_DNA"/>
</dbReference>
<comment type="caution">
    <text evidence="4">The sequence shown here is derived from an EMBL/GenBank/DDBJ whole genome shotgun (WGS) entry which is preliminary data.</text>
</comment>
<dbReference type="EMBL" id="CAJOAX010009999">
    <property type="protein sequence ID" value="CAF4067042.1"/>
    <property type="molecule type" value="Genomic_DNA"/>
</dbReference>
<gene>
    <name evidence="4" type="ORF">FNK824_LOCUS3080</name>
    <name evidence="5" type="ORF">OTI717_LOCUS32457</name>
    <name evidence="2" type="ORF">RFH988_LOCUS4918</name>
    <name evidence="3" type="ORF">SEV965_LOCUS5254</name>
</gene>
<dbReference type="GO" id="GO:0043235">
    <property type="term" value="C:receptor complex"/>
    <property type="evidence" value="ECO:0007669"/>
    <property type="project" value="TreeGrafter"/>
</dbReference>
<evidence type="ECO:0000313" key="5">
    <source>
        <dbReference type="EMBL" id="CAF4067042.1"/>
    </source>
</evidence>
<sequence length="229" mass="26981">MKTLRNNYIVALYGVAQDFQTNEILIVTELMKNGDLKNWLRSSKNIPDEKIVISFAYNICREMSFLEQRVRVHRNLACRNLLISAEGNTIKIADFGLSVLVNKDDFAQRKKTDLKKLSSRWTAAESFGIVLIEIWLKGDDPYPDEKDFASIRTLVLNEYIHKKPLKCSNQFYNQLILPCLWYEPNQRPNFKSSVELLSQWDKVKAEYERLNRSYEKFFLYSKECRLFSI</sequence>
<dbReference type="Proteomes" id="UP000663889">
    <property type="component" value="Unassembled WGS sequence"/>
</dbReference>
<name>A0A818MS74_9BILA</name>
<evidence type="ECO:0000313" key="4">
    <source>
        <dbReference type="EMBL" id="CAF3594252.1"/>
    </source>
</evidence>
<accession>A0A818MS74</accession>
<dbReference type="InterPro" id="IPR001245">
    <property type="entry name" value="Ser-Thr/Tyr_kinase_cat_dom"/>
</dbReference>
<dbReference type="GO" id="GO:0005886">
    <property type="term" value="C:plasma membrane"/>
    <property type="evidence" value="ECO:0007669"/>
    <property type="project" value="TreeGrafter"/>
</dbReference>
<dbReference type="GO" id="GO:0004714">
    <property type="term" value="F:transmembrane receptor protein tyrosine kinase activity"/>
    <property type="evidence" value="ECO:0007669"/>
    <property type="project" value="TreeGrafter"/>
</dbReference>
<dbReference type="Proteomes" id="UP000663823">
    <property type="component" value="Unassembled WGS sequence"/>
</dbReference>
<organism evidence="4 6">
    <name type="scientific">Rotaria sordida</name>
    <dbReference type="NCBI Taxonomy" id="392033"/>
    <lineage>
        <taxon>Eukaryota</taxon>
        <taxon>Metazoa</taxon>
        <taxon>Spiralia</taxon>
        <taxon>Gnathifera</taxon>
        <taxon>Rotifera</taxon>
        <taxon>Eurotatoria</taxon>
        <taxon>Bdelloidea</taxon>
        <taxon>Philodinida</taxon>
        <taxon>Philodinidae</taxon>
        <taxon>Rotaria</taxon>
    </lineage>
</organism>
<dbReference type="Proteomes" id="UP000663882">
    <property type="component" value="Unassembled WGS sequence"/>
</dbReference>
<dbReference type="SUPFAM" id="SSF56112">
    <property type="entry name" value="Protein kinase-like (PK-like)"/>
    <property type="match status" value="1"/>
</dbReference>